<organism evidence="1 2">
    <name type="scientific">Acanthoscelides obtectus</name>
    <name type="common">Bean weevil</name>
    <name type="synonym">Bruchus obtectus</name>
    <dbReference type="NCBI Taxonomy" id="200917"/>
    <lineage>
        <taxon>Eukaryota</taxon>
        <taxon>Metazoa</taxon>
        <taxon>Ecdysozoa</taxon>
        <taxon>Arthropoda</taxon>
        <taxon>Hexapoda</taxon>
        <taxon>Insecta</taxon>
        <taxon>Pterygota</taxon>
        <taxon>Neoptera</taxon>
        <taxon>Endopterygota</taxon>
        <taxon>Coleoptera</taxon>
        <taxon>Polyphaga</taxon>
        <taxon>Cucujiformia</taxon>
        <taxon>Chrysomeloidea</taxon>
        <taxon>Chrysomelidae</taxon>
        <taxon>Bruchinae</taxon>
        <taxon>Bruchini</taxon>
        <taxon>Acanthoscelides</taxon>
    </lineage>
</organism>
<dbReference type="AlphaFoldDB" id="A0A9P0L2K1"/>
<evidence type="ECO:0000313" key="2">
    <source>
        <dbReference type="Proteomes" id="UP001152888"/>
    </source>
</evidence>
<protein>
    <submittedName>
        <fullName evidence="1">Uncharacterized protein</fullName>
    </submittedName>
</protein>
<reference evidence="1" key="1">
    <citation type="submission" date="2022-03" db="EMBL/GenBank/DDBJ databases">
        <authorList>
            <person name="Sayadi A."/>
        </authorList>
    </citation>
    <scope>NUCLEOTIDE SEQUENCE</scope>
</reference>
<name>A0A9P0L2K1_ACAOB</name>
<keyword evidence="2" id="KW-1185">Reference proteome</keyword>
<dbReference type="Proteomes" id="UP001152888">
    <property type="component" value="Unassembled WGS sequence"/>
</dbReference>
<evidence type="ECO:0000313" key="1">
    <source>
        <dbReference type="EMBL" id="CAH1986634.1"/>
    </source>
</evidence>
<proteinExistence type="predicted"/>
<gene>
    <name evidence="1" type="ORF">ACAOBT_LOCUS17363</name>
</gene>
<accession>A0A9P0L2K1</accession>
<sequence>MSVKYDNLHCQEIVFFFELKKNNYIFLQFIKVSQHVAFGLPAYFCMEQKNFMIRIEILVK</sequence>
<dbReference type="OrthoDB" id="6790238at2759"/>
<comment type="caution">
    <text evidence="1">The sequence shown here is derived from an EMBL/GenBank/DDBJ whole genome shotgun (WGS) entry which is preliminary data.</text>
</comment>
<dbReference type="EMBL" id="CAKOFQ010007003">
    <property type="protein sequence ID" value="CAH1986634.1"/>
    <property type="molecule type" value="Genomic_DNA"/>
</dbReference>